<organism evidence="2 3">
    <name type="scientific">Amycolatopsis acidicola</name>
    <dbReference type="NCBI Taxonomy" id="2596893"/>
    <lineage>
        <taxon>Bacteria</taxon>
        <taxon>Bacillati</taxon>
        <taxon>Actinomycetota</taxon>
        <taxon>Actinomycetes</taxon>
        <taxon>Pseudonocardiales</taxon>
        <taxon>Pseudonocardiaceae</taxon>
        <taxon>Amycolatopsis</taxon>
    </lineage>
</organism>
<proteinExistence type="predicted"/>
<comment type="caution">
    <text evidence="2">The sequence shown here is derived from an EMBL/GenBank/DDBJ whole genome shotgun (WGS) entry which is preliminary data.</text>
</comment>
<dbReference type="EMBL" id="VMNW02000009">
    <property type="protein sequence ID" value="KAA9163638.1"/>
    <property type="molecule type" value="Genomic_DNA"/>
</dbReference>
<accession>A0A5N0VDG9</accession>
<name>A0A5N0VDG9_9PSEU</name>
<dbReference type="RefSeq" id="WP_144750534.1">
    <property type="nucleotide sequence ID" value="NZ_VMNW02000009.1"/>
</dbReference>
<sequence>MVPRGSAADQAFQYFSSVATIVRGYADGLASLRDKYLEAAKGAWEFAEAANDLVQQIFDQVFWAALEAGAGAALSETVIAPAVLWSLAALQCSAIVRDWDSITKLLMQIQNAVRAVHGELARTRPLRKLKDNTGNPQLAELASELLAGNVTPRSVLESGLYGEALAPATDRLATWYSGLSESEKAEQSALAEDATRQLAAEQPPTPRPKRVLEEEYEDFSERDWLDG</sequence>
<evidence type="ECO:0000256" key="1">
    <source>
        <dbReference type="SAM" id="MobiDB-lite"/>
    </source>
</evidence>
<evidence type="ECO:0000313" key="3">
    <source>
        <dbReference type="Proteomes" id="UP000319769"/>
    </source>
</evidence>
<dbReference type="OrthoDB" id="3692598at2"/>
<dbReference type="Proteomes" id="UP000319769">
    <property type="component" value="Unassembled WGS sequence"/>
</dbReference>
<keyword evidence="3" id="KW-1185">Reference proteome</keyword>
<evidence type="ECO:0000313" key="2">
    <source>
        <dbReference type="EMBL" id="KAA9163638.1"/>
    </source>
</evidence>
<reference evidence="2" key="1">
    <citation type="submission" date="2019-09" db="EMBL/GenBank/DDBJ databases">
        <authorList>
            <person name="Teo W.F.A."/>
            <person name="Duangmal K."/>
        </authorList>
    </citation>
    <scope>NUCLEOTIDE SEQUENCE [LARGE SCALE GENOMIC DNA]</scope>
    <source>
        <strain evidence="2">K81G1</strain>
    </source>
</reference>
<protein>
    <submittedName>
        <fullName evidence="2">Uncharacterized protein</fullName>
    </submittedName>
</protein>
<feature type="region of interest" description="Disordered" evidence="1">
    <location>
        <begin position="186"/>
        <end position="227"/>
    </location>
</feature>
<gene>
    <name evidence="2" type="ORF">FPZ12_009035</name>
</gene>
<dbReference type="AlphaFoldDB" id="A0A5N0VDG9"/>